<evidence type="ECO:0000256" key="1">
    <source>
        <dbReference type="ARBA" id="ARBA00005558"/>
    </source>
</evidence>
<dbReference type="RefSeq" id="WP_060297987.1">
    <property type="nucleotide sequence ID" value="NZ_LPJX01000025.1"/>
</dbReference>
<comment type="similarity">
    <text evidence="1">Belongs to the VgrG protein family.</text>
</comment>
<dbReference type="SUPFAM" id="SSF69255">
    <property type="entry name" value="gp5 N-terminal domain-like"/>
    <property type="match status" value="1"/>
</dbReference>
<dbReference type="InterPro" id="IPR006533">
    <property type="entry name" value="T6SS_Vgr_RhsGE"/>
</dbReference>
<name>A0A132F5A4_9BURK</name>
<protein>
    <submittedName>
        <fullName evidence="5">Type IV secretion protein Rhs</fullName>
    </submittedName>
</protein>
<dbReference type="InterPro" id="IPR037026">
    <property type="entry name" value="Vgr_OB-fold_dom_sf"/>
</dbReference>
<feature type="domain" description="DUF2345" evidence="3">
    <location>
        <begin position="744"/>
        <end position="900"/>
    </location>
</feature>
<dbReference type="EMBL" id="LPJX01000025">
    <property type="protein sequence ID" value="KWF68426.1"/>
    <property type="molecule type" value="Genomic_DNA"/>
</dbReference>
<dbReference type="Pfam" id="PF10106">
    <property type="entry name" value="DUF2345"/>
    <property type="match status" value="1"/>
</dbReference>
<dbReference type="InterPro" id="IPR006531">
    <property type="entry name" value="Gp5/Vgr_OB"/>
</dbReference>
<dbReference type="Pfam" id="PF05954">
    <property type="entry name" value="Phage_GPD"/>
    <property type="match status" value="1"/>
</dbReference>
<sequence length="984" mass="103618">MDVISQLPSLFSALNRLYVLEGPDSVSSLQIERWSGREALSEIYRWDVYALATDPGLDLDAMVGQRVTVTTTLANGSTAARSGLVAEAACIGYDGTLARYHLQLVPWLEALAYGRDQRTFVNRTIAEVLETVFADYRDTARWRFTADANQRIDHLGACEYRVQYRTHTNLDFVLHVLAEAGLGFCFVEDPDAPAGHVMLIFDDSAQLPEDETSARLGGLPLRLDGMAVGTGDVVLGMGQTVSLTADRVTLISSDYRRNQAVTATEILGNPAGLRELYDDVGPEAFKTLREAEDMARRQADAIVSQADRWVGTSTLHTARAGRALRVTGVPWQYVPGAGGAHDSFLVTCVTHVGINNLPRTIMEALAQTLGVPPSQEFDPGVLKEASVGGYCNRFECVPRQQVWRPTLEDGTGQRLNPVPTALGAQTAIVVGPQGESQAGAAGPVHTDAQGRLKLRYHWQADGDTGVFATRAMQRLASDGHGLQQTQRIGHEVLVQFMNGLIHRPIILGGLFNGRGEGGEPPTPGGEAGRQFDESVYAKAADHAPSAQGNQVGGYSPAWHGAGAGPQRHNHAGALSGFKSQGFDGQGHNQLVTDDSDGMGRLQMATTHAATQLNLGHLRHQADNYLGSFRGQGVELRSDAYGAVRAPRGMLISSYAPAPAQPAGDVAALKSLLAQQIVLARTFDKAADTHRTLPLAAQRGVQKVGQSSLDADAAPLDALSRSLATTVSVNGFEQAVADASGHAADKALPHTGDALLGIAAQGGQGLIAGQALQWAAGETLTIGSGGHSSVAVSQVLRIHSGQGIGWLAGANGTAAPSDAGLSVISGKDNLDLQAQHGSMALRAKDDLTVAATKSEVELAAGQALRLAVSGGASLLIEGGNVTFACPGNLTVHAADHQFAGPTDLDKARGAWGDHGLFNEYFWLRDAQTGGAVKNLPYRLVGEGGGTLAAHSGAGDGRTATYSTKAAAKPIRVEYTGNEDIDHGWS</sequence>
<dbReference type="InterPro" id="IPR018769">
    <property type="entry name" value="VgrG2_DUF2345"/>
</dbReference>
<dbReference type="Pfam" id="PF13296">
    <property type="entry name" value="T6SS_Vgr"/>
    <property type="match status" value="1"/>
</dbReference>
<dbReference type="InterPro" id="IPR028244">
    <property type="entry name" value="T6SS_Rhs_Vgr_dom"/>
</dbReference>
<dbReference type="Pfam" id="PF04717">
    <property type="entry name" value="Phage_base_V"/>
    <property type="match status" value="1"/>
</dbReference>
<organism evidence="5 6">
    <name type="scientific">Burkholderia pseudomultivorans</name>
    <dbReference type="NCBI Taxonomy" id="1207504"/>
    <lineage>
        <taxon>Bacteria</taxon>
        <taxon>Pseudomonadati</taxon>
        <taxon>Pseudomonadota</taxon>
        <taxon>Betaproteobacteria</taxon>
        <taxon>Burkholderiales</taxon>
        <taxon>Burkholderiaceae</taxon>
        <taxon>Burkholderia</taxon>
        <taxon>Burkholderia cepacia complex</taxon>
    </lineage>
</organism>
<proteinExistence type="inferred from homology"/>
<evidence type="ECO:0000259" key="3">
    <source>
        <dbReference type="Pfam" id="PF10106"/>
    </source>
</evidence>
<dbReference type="NCBIfam" id="TIGR03361">
    <property type="entry name" value="VI_Rhs_Vgr"/>
    <property type="match status" value="1"/>
</dbReference>
<dbReference type="AlphaFoldDB" id="A0A132F5A4"/>
<dbReference type="NCBIfam" id="TIGR01646">
    <property type="entry name" value="vgr_GE"/>
    <property type="match status" value="1"/>
</dbReference>
<gene>
    <name evidence="5" type="ORF">WT57_13225</name>
</gene>
<evidence type="ECO:0000259" key="4">
    <source>
        <dbReference type="Pfam" id="PF13296"/>
    </source>
</evidence>
<dbReference type="Gene3D" id="2.30.110.50">
    <property type="match status" value="1"/>
</dbReference>
<dbReference type="Gene3D" id="3.55.50.10">
    <property type="entry name" value="Baseplate protein-like domains"/>
    <property type="match status" value="1"/>
</dbReference>
<comment type="caution">
    <text evidence="5">The sequence shown here is derived from an EMBL/GenBank/DDBJ whole genome shotgun (WGS) entry which is preliminary data.</text>
</comment>
<feature type="domain" description="Putative type VI secretion system Rhs element associated Vgr" evidence="4">
    <location>
        <begin position="581"/>
        <end position="686"/>
    </location>
</feature>
<dbReference type="SUPFAM" id="SSF69279">
    <property type="entry name" value="Phage tail proteins"/>
    <property type="match status" value="2"/>
</dbReference>
<feature type="domain" description="Gp5/Type VI secretion system Vgr protein OB-fold" evidence="2">
    <location>
        <begin position="446"/>
        <end position="511"/>
    </location>
</feature>
<evidence type="ECO:0000259" key="2">
    <source>
        <dbReference type="Pfam" id="PF04717"/>
    </source>
</evidence>
<dbReference type="Gene3D" id="4.10.220.110">
    <property type="match status" value="1"/>
</dbReference>
<evidence type="ECO:0000313" key="6">
    <source>
        <dbReference type="Proteomes" id="UP000061512"/>
    </source>
</evidence>
<dbReference type="Proteomes" id="UP000061512">
    <property type="component" value="Unassembled WGS sequence"/>
</dbReference>
<dbReference type="Gene3D" id="2.40.50.230">
    <property type="entry name" value="Gp5 N-terminal domain"/>
    <property type="match status" value="1"/>
</dbReference>
<evidence type="ECO:0000313" key="5">
    <source>
        <dbReference type="EMBL" id="KWF68426.1"/>
    </source>
</evidence>
<reference evidence="5 6" key="1">
    <citation type="submission" date="2015-11" db="EMBL/GenBank/DDBJ databases">
        <title>Expanding the genomic diversity of Burkholderia species for the development of highly accurate diagnostics.</title>
        <authorList>
            <person name="Sahl J."/>
            <person name="Keim P."/>
            <person name="Wagner D."/>
        </authorList>
    </citation>
    <scope>NUCLEOTIDE SEQUENCE [LARGE SCALE GENOMIC DNA]</scope>
    <source>
        <strain evidence="5 6">MSMB574WGS</strain>
    </source>
</reference>
<dbReference type="InterPro" id="IPR017847">
    <property type="entry name" value="T6SS_RhsGE_Vgr_subset"/>
</dbReference>
<accession>A0A132F5A4</accession>